<keyword evidence="2 3" id="KW-0378">Hydrolase</keyword>
<dbReference type="PROSITE" id="PS51257">
    <property type="entry name" value="PROKAR_LIPOPROTEIN"/>
    <property type="match status" value="1"/>
</dbReference>
<proteinExistence type="inferred from homology"/>
<evidence type="ECO:0000256" key="1">
    <source>
        <dbReference type="ARBA" id="ARBA00022500"/>
    </source>
</evidence>
<dbReference type="eggNOG" id="COG1871">
    <property type="taxonomic scope" value="Bacteria"/>
</dbReference>
<dbReference type="InterPro" id="IPR038592">
    <property type="entry name" value="CheD-like_sf"/>
</dbReference>
<comment type="similarity">
    <text evidence="3">Belongs to the CheD family.</text>
</comment>
<accession>D6SQ54</accession>
<dbReference type="Gene3D" id="3.30.1330.200">
    <property type="match status" value="1"/>
</dbReference>
<evidence type="ECO:0000256" key="2">
    <source>
        <dbReference type="ARBA" id="ARBA00022801"/>
    </source>
</evidence>
<dbReference type="Pfam" id="PF03975">
    <property type="entry name" value="CheD"/>
    <property type="match status" value="1"/>
</dbReference>
<dbReference type="AlphaFoldDB" id="D6SQ54"/>
<comment type="catalytic activity">
    <reaction evidence="3">
        <text>L-glutaminyl-[protein] + H2O = L-glutamyl-[protein] + NH4(+)</text>
        <dbReference type="Rhea" id="RHEA:16441"/>
        <dbReference type="Rhea" id="RHEA-COMP:10207"/>
        <dbReference type="Rhea" id="RHEA-COMP:10208"/>
        <dbReference type="ChEBI" id="CHEBI:15377"/>
        <dbReference type="ChEBI" id="CHEBI:28938"/>
        <dbReference type="ChEBI" id="CHEBI:29973"/>
        <dbReference type="ChEBI" id="CHEBI:30011"/>
        <dbReference type="EC" id="3.5.1.44"/>
    </reaction>
</comment>
<name>D6SQ54_9BACT</name>
<sequence length="185" mass="20325">MRKNVNIHIGEYHASASPSIIHTVLGSCVAACLFDPRSLIGGMNHILLPGKADLNHFDVSARYGVNAMELLINRMMKLGAKRNSLQAKVFGGAHVLPSISRENGVGDKISAFVIEFLQMENIRLINSDIGGSDSRKVFFYTDTGDAYVKKLPSLQLQKIARKEKKASRRVKDIAGKPGDITLFED</sequence>
<organism evidence="4 5">
    <name type="scientific">Desulfonatronospira thiodismutans ASO3-1</name>
    <dbReference type="NCBI Taxonomy" id="555779"/>
    <lineage>
        <taxon>Bacteria</taxon>
        <taxon>Pseudomonadati</taxon>
        <taxon>Thermodesulfobacteriota</taxon>
        <taxon>Desulfovibrionia</taxon>
        <taxon>Desulfovibrionales</taxon>
        <taxon>Desulfonatronovibrionaceae</taxon>
        <taxon>Desulfonatronospira</taxon>
    </lineage>
</organism>
<protein>
    <recommendedName>
        <fullName evidence="3">Probable chemoreceptor glutamine deamidase CheD</fullName>
        <ecNumber evidence="3">3.5.1.44</ecNumber>
    </recommendedName>
</protein>
<keyword evidence="1 3" id="KW-0145">Chemotaxis</keyword>
<dbReference type="PANTHER" id="PTHR35147">
    <property type="entry name" value="CHEMORECEPTOR GLUTAMINE DEAMIDASE CHED-RELATED"/>
    <property type="match status" value="1"/>
</dbReference>
<evidence type="ECO:0000313" key="4">
    <source>
        <dbReference type="EMBL" id="EFI34880.1"/>
    </source>
</evidence>
<dbReference type="Proteomes" id="UP000005496">
    <property type="component" value="Unassembled WGS sequence"/>
</dbReference>
<dbReference type="EC" id="3.5.1.44" evidence="3"/>
<comment type="function">
    <text evidence="3">Probably deamidates glutamine residues to glutamate on methyl-accepting chemotaxis receptors (MCPs), playing an important role in chemotaxis.</text>
</comment>
<evidence type="ECO:0000256" key="3">
    <source>
        <dbReference type="HAMAP-Rule" id="MF_01440"/>
    </source>
</evidence>
<comment type="caution">
    <text evidence="4">The sequence shown here is derived from an EMBL/GenBank/DDBJ whole genome shotgun (WGS) entry which is preliminary data.</text>
</comment>
<dbReference type="EMBL" id="ACJN02000002">
    <property type="protein sequence ID" value="EFI34880.1"/>
    <property type="molecule type" value="Genomic_DNA"/>
</dbReference>
<dbReference type="CDD" id="cd16352">
    <property type="entry name" value="CheD"/>
    <property type="match status" value="1"/>
</dbReference>
<dbReference type="PANTHER" id="PTHR35147:SF2">
    <property type="entry name" value="CHEMORECEPTOR GLUTAMINE DEAMIDASE CHED-RELATED"/>
    <property type="match status" value="1"/>
</dbReference>
<gene>
    <name evidence="3" type="primary">cheD</name>
    <name evidence="4" type="ORF">Dthio_PD2271</name>
</gene>
<dbReference type="GO" id="GO:0006935">
    <property type="term" value="P:chemotaxis"/>
    <property type="evidence" value="ECO:0007669"/>
    <property type="project" value="UniProtKB-UniRule"/>
</dbReference>
<dbReference type="GO" id="GO:0050568">
    <property type="term" value="F:protein-glutamine glutaminase activity"/>
    <property type="evidence" value="ECO:0007669"/>
    <property type="project" value="UniProtKB-UniRule"/>
</dbReference>
<dbReference type="HAMAP" id="MF_01440">
    <property type="entry name" value="CheD"/>
    <property type="match status" value="1"/>
</dbReference>
<dbReference type="RefSeq" id="WP_008870194.1">
    <property type="nucleotide sequence ID" value="NZ_ACJN02000002.1"/>
</dbReference>
<evidence type="ECO:0000313" key="5">
    <source>
        <dbReference type="Proteomes" id="UP000005496"/>
    </source>
</evidence>
<reference evidence="4" key="1">
    <citation type="submission" date="2010-05" db="EMBL/GenBank/DDBJ databases">
        <title>The draft genome of Desulfonatronospira thiodismutans ASO3-1.</title>
        <authorList>
            <consortium name="US DOE Joint Genome Institute (JGI-PGF)"/>
            <person name="Lucas S."/>
            <person name="Copeland A."/>
            <person name="Lapidus A."/>
            <person name="Cheng J.-F."/>
            <person name="Bruce D."/>
            <person name="Goodwin L."/>
            <person name="Pitluck S."/>
            <person name="Chertkov O."/>
            <person name="Brettin T."/>
            <person name="Detter J.C."/>
            <person name="Han C."/>
            <person name="Land M.L."/>
            <person name="Hauser L."/>
            <person name="Kyrpides N."/>
            <person name="Mikhailova N."/>
            <person name="Muyzer G."/>
            <person name="Woyke T."/>
        </authorList>
    </citation>
    <scope>NUCLEOTIDE SEQUENCE [LARGE SCALE GENOMIC DNA]</scope>
    <source>
        <strain evidence="4">ASO3-1</strain>
    </source>
</reference>
<dbReference type="SUPFAM" id="SSF64438">
    <property type="entry name" value="CNF1/YfiH-like putative cysteine hydrolases"/>
    <property type="match status" value="1"/>
</dbReference>
<dbReference type="OrthoDB" id="9807202at2"/>
<dbReference type="InterPro" id="IPR011324">
    <property type="entry name" value="Cytotoxic_necrot_fac-like_cat"/>
</dbReference>
<keyword evidence="5" id="KW-1185">Reference proteome</keyword>
<dbReference type="InterPro" id="IPR005659">
    <property type="entry name" value="Chemorcpt_Glu_NH3ase_CheD"/>
</dbReference>